<feature type="transmembrane region" description="Helical" evidence="1">
    <location>
        <begin position="108"/>
        <end position="125"/>
    </location>
</feature>
<gene>
    <name evidence="2" type="ORF">FRT60_07725</name>
</gene>
<reference evidence="2 3" key="1">
    <citation type="submission" date="2019-08" db="EMBL/GenBank/DDBJ databases">
        <title>Pseudomonas haemolytica sp. nov. isolated from raw milk and skim milk concentrate.</title>
        <authorList>
            <person name="Hofmann K."/>
            <person name="Huptas C."/>
            <person name="Doll E."/>
            <person name="Scherer S."/>
            <person name="Wenning M."/>
        </authorList>
    </citation>
    <scope>NUCLEOTIDE SEQUENCE [LARGE SCALE GENOMIC DNA]</scope>
    <source>
        <strain evidence="2 3">DSM 108988</strain>
    </source>
</reference>
<dbReference type="EMBL" id="VOIX01000003">
    <property type="protein sequence ID" value="MRJ20227.1"/>
    <property type="molecule type" value="Genomic_DNA"/>
</dbReference>
<protein>
    <submittedName>
        <fullName evidence="2">Uncharacterized protein</fullName>
    </submittedName>
</protein>
<name>A0A646NU32_9PSED</name>
<evidence type="ECO:0000256" key="1">
    <source>
        <dbReference type="SAM" id="Phobius"/>
    </source>
</evidence>
<dbReference type="Proteomes" id="UP000432048">
    <property type="component" value="Unassembled WGS sequence"/>
</dbReference>
<accession>A0A646NU32</accession>
<keyword evidence="1" id="KW-0472">Membrane</keyword>
<organism evidence="2 3">
    <name type="scientific">Pseudomonas haemolytica</name>
    <dbReference type="NCBI Taxonomy" id="2600065"/>
    <lineage>
        <taxon>Bacteria</taxon>
        <taxon>Pseudomonadati</taxon>
        <taxon>Pseudomonadota</taxon>
        <taxon>Gammaproteobacteria</taxon>
        <taxon>Pseudomonadales</taxon>
        <taxon>Pseudomonadaceae</taxon>
        <taxon>Pseudomonas</taxon>
    </lineage>
</organism>
<comment type="caution">
    <text evidence="2">The sequence shown here is derived from an EMBL/GenBank/DDBJ whole genome shotgun (WGS) entry which is preliminary data.</text>
</comment>
<keyword evidence="1" id="KW-0812">Transmembrane</keyword>
<evidence type="ECO:0000313" key="3">
    <source>
        <dbReference type="Proteomes" id="UP000432048"/>
    </source>
</evidence>
<dbReference type="AlphaFoldDB" id="A0A646NU32"/>
<feature type="transmembrane region" description="Helical" evidence="1">
    <location>
        <begin position="12"/>
        <end position="30"/>
    </location>
</feature>
<dbReference type="RefSeq" id="WP_153837994.1">
    <property type="nucleotide sequence ID" value="NZ_VOIX01000003.1"/>
</dbReference>
<proteinExistence type="predicted"/>
<sequence length="126" mass="14188">MTWKRFERWSFVLLLLGTGCCVVATGWHFATDGKSAAKFLGSAGLLATVAGLFQLDISGLFERVLEVYGDSDKYPFGPPSHITRQIIDNPDRSFQAWLRNRCFFDVRTGFWIIVIGTLVQVVAVWI</sequence>
<evidence type="ECO:0000313" key="2">
    <source>
        <dbReference type="EMBL" id="MRJ20227.1"/>
    </source>
</evidence>
<keyword evidence="1" id="KW-1133">Transmembrane helix</keyword>
<dbReference type="PROSITE" id="PS51257">
    <property type="entry name" value="PROKAR_LIPOPROTEIN"/>
    <property type="match status" value="1"/>
</dbReference>